<comment type="caution">
    <text evidence="1">The sequence shown here is derived from an EMBL/GenBank/DDBJ whole genome shotgun (WGS) entry which is preliminary data.</text>
</comment>
<dbReference type="EMBL" id="JALLPJ020001273">
    <property type="protein sequence ID" value="KAL3772158.1"/>
    <property type="molecule type" value="Genomic_DNA"/>
</dbReference>
<gene>
    <name evidence="1" type="ORF">ACHAWO_004175</name>
</gene>
<reference evidence="1 2" key="1">
    <citation type="submission" date="2024-10" db="EMBL/GenBank/DDBJ databases">
        <title>Updated reference genomes for cyclostephanoid diatoms.</title>
        <authorList>
            <person name="Roberts W.R."/>
            <person name="Alverson A.J."/>
        </authorList>
    </citation>
    <scope>NUCLEOTIDE SEQUENCE [LARGE SCALE GENOMIC DNA]</scope>
    <source>
        <strain evidence="1 2">AJA010-31</strain>
    </source>
</reference>
<accession>A0ABD3N7S2</accession>
<evidence type="ECO:0000313" key="2">
    <source>
        <dbReference type="Proteomes" id="UP001530400"/>
    </source>
</evidence>
<organism evidence="1 2">
    <name type="scientific">Cyclotella atomus</name>
    <dbReference type="NCBI Taxonomy" id="382360"/>
    <lineage>
        <taxon>Eukaryota</taxon>
        <taxon>Sar</taxon>
        <taxon>Stramenopiles</taxon>
        <taxon>Ochrophyta</taxon>
        <taxon>Bacillariophyta</taxon>
        <taxon>Coscinodiscophyceae</taxon>
        <taxon>Thalassiosirophycidae</taxon>
        <taxon>Stephanodiscales</taxon>
        <taxon>Stephanodiscaceae</taxon>
        <taxon>Cyclotella</taxon>
    </lineage>
</organism>
<name>A0ABD3N7S2_9STRA</name>
<dbReference type="Proteomes" id="UP001530400">
    <property type="component" value="Unassembled WGS sequence"/>
</dbReference>
<keyword evidence="2" id="KW-1185">Reference proteome</keyword>
<evidence type="ECO:0000313" key="1">
    <source>
        <dbReference type="EMBL" id="KAL3772158.1"/>
    </source>
</evidence>
<proteinExistence type="predicted"/>
<sequence length="284" mass="31334">MCRILQLKLTCCKSSLPRAGNARAGHLFFSTDGDGGTKNPSPPTLCQVNNHPNYRLKLAKERFGAGNGTSKGQQSKIKQSFTTPKRLRVPPKRIRYHESVREHGISVQCNENPIIKNDGTSSGAVAAERLRLARRRAIESLARQIQDTTNVPTDTSKDASPSQIQQHGKAIKQHGLDIVAYENPVRINDGTSSGAVAADRLRMARRRALESMRQPVKDDVIEPSETNDTYSHYPMHEKPVQEHGLDIVAYENPVRLNDGTSSGAVAADRLRIARRKALESLSKS</sequence>
<protein>
    <submittedName>
        <fullName evidence="1">Uncharacterized protein</fullName>
    </submittedName>
</protein>
<dbReference type="AlphaFoldDB" id="A0ABD3N7S2"/>